<dbReference type="PROSITE" id="PS50125">
    <property type="entry name" value="GUANYLATE_CYCLASE_2"/>
    <property type="match status" value="1"/>
</dbReference>
<feature type="domain" description="Guanylate cyclase" evidence="1">
    <location>
        <begin position="28"/>
        <end position="166"/>
    </location>
</feature>
<dbReference type="InterPro" id="IPR050697">
    <property type="entry name" value="Adenylyl/Guanylyl_Cyclase_3/4"/>
</dbReference>
<evidence type="ECO:0000313" key="2">
    <source>
        <dbReference type="EMBL" id="KUJ24457.1"/>
    </source>
</evidence>
<dbReference type="Gene3D" id="3.30.70.1230">
    <property type="entry name" value="Nucleotide cyclase"/>
    <property type="match status" value="1"/>
</dbReference>
<dbReference type="InterPro" id="IPR001054">
    <property type="entry name" value="A/G_cyclase"/>
</dbReference>
<dbReference type="Pfam" id="PF00211">
    <property type="entry name" value="Guanylate_cyc"/>
    <property type="match status" value="1"/>
</dbReference>
<dbReference type="PANTHER" id="PTHR43081:SF1">
    <property type="entry name" value="ADENYLATE CYCLASE, TERMINAL-DIFFERENTIATION SPECIFIC"/>
    <property type="match status" value="1"/>
</dbReference>
<dbReference type="GeneID" id="28823635"/>
<dbReference type="CDD" id="cd07302">
    <property type="entry name" value="CHD"/>
    <property type="match status" value="1"/>
</dbReference>
<protein>
    <submittedName>
        <fullName evidence="2">Adenylyl cyclase</fullName>
    </submittedName>
</protein>
<gene>
    <name evidence="2" type="ORF">LY89DRAFT_679594</name>
</gene>
<dbReference type="GO" id="GO:0009190">
    <property type="term" value="P:cyclic nucleotide biosynthetic process"/>
    <property type="evidence" value="ECO:0007669"/>
    <property type="project" value="InterPro"/>
</dbReference>
<evidence type="ECO:0000313" key="3">
    <source>
        <dbReference type="Proteomes" id="UP000070700"/>
    </source>
</evidence>
<organism evidence="2 3">
    <name type="scientific">Mollisia scopiformis</name>
    <name type="common">Conifer needle endophyte fungus</name>
    <name type="synonym">Phialocephala scopiformis</name>
    <dbReference type="NCBI Taxonomy" id="149040"/>
    <lineage>
        <taxon>Eukaryota</taxon>
        <taxon>Fungi</taxon>
        <taxon>Dikarya</taxon>
        <taxon>Ascomycota</taxon>
        <taxon>Pezizomycotina</taxon>
        <taxon>Leotiomycetes</taxon>
        <taxon>Helotiales</taxon>
        <taxon>Mollisiaceae</taxon>
        <taxon>Mollisia</taxon>
    </lineage>
</organism>
<dbReference type="RefSeq" id="XP_018078812.1">
    <property type="nucleotide sequence ID" value="XM_018213909.1"/>
</dbReference>
<dbReference type="AlphaFoldDB" id="A0A194XXE0"/>
<dbReference type="KEGG" id="psco:LY89DRAFT_679594"/>
<name>A0A194XXE0_MOLSC</name>
<dbReference type="SMART" id="SM00044">
    <property type="entry name" value="CYCc"/>
    <property type="match status" value="1"/>
</dbReference>
<accession>A0A194XXE0</accession>
<dbReference type="PANTHER" id="PTHR43081">
    <property type="entry name" value="ADENYLATE CYCLASE, TERMINAL-DIFFERENTIATION SPECIFIC-RELATED"/>
    <property type="match status" value="1"/>
</dbReference>
<dbReference type="SUPFAM" id="SSF55073">
    <property type="entry name" value="Nucleotide cyclase"/>
    <property type="match status" value="1"/>
</dbReference>
<proteinExistence type="predicted"/>
<dbReference type="InParanoid" id="A0A194XXE0"/>
<evidence type="ECO:0000259" key="1">
    <source>
        <dbReference type="PROSITE" id="PS50125"/>
    </source>
</evidence>
<dbReference type="InterPro" id="IPR029787">
    <property type="entry name" value="Nucleotide_cyclase"/>
</dbReference>
<sequence length="250" mass="27693">MAGWMTPPELTPPSSPSATITAPEGQIVAAFSDIIDSTNLWQLDQQLMLDAHTVFYSKVRALAPLYHGYEVKNLGDGFFHTFQSGRDSLRFCLALQKELAATRWSREIVEFRRAKDVERNIPTSNNRGLTVRMGIHFGSPFESHVDPISKRMDYHGNMVNVAARIMAQADGDEIAVSDAVIMELDDNDVGFDLGATVVVLNRVTTLEKVLAEMGETAFEVLRKGPADNGGRVRLKGVSTPYVVTLIRLKR</sequence>
<dbReference type="OrthoDB" id="2021138at2759"/>
<dbReference type="Proteomes" id="UP000070700">
    <property type="component" value="Unassembled WGS sequence"/>
</dbReference>
<dbReference type="STRING" id="149040.A0A194XXE0"/>
<keyword evidence="3" id="KW-1185">Reference proteome</keyword>
<dbReference type="EMBL" id="KQ947404">
    <property type="protein sequence ID" value="KUJ24457.1"/>
    <property type="molecule type" value="Genomic_DNA"/>
</dbReference>
<reference evidence="2 3" key="1">
    <citation type="submission" date="2015-10" db="EMBL/GenBank/DDBJ databases">
        <title>Full genome of DAOMC 229536 Phialocephala scopiformis, a fungal endophyte of spruce producing the potent anti-insectan compound rugulosin.</title>
        <authorList>
            <consortium name="DOE Joint Genome Institute"/>
            <person name="Walker A.K."/>
            <person name="Frasz S.L."/>
            <person name="Seifert K.A."/>
            <person name="Miller J.D."/>
            <person name="Mondo S.J."/>
            <person name="Labutti K."/>
            <person name="Lipzen A."/>
            <person name="Dockter R."/>
            <person name="Kennedy M."/>
            <person name="Grigoriev I.V."/>
            <person name="Spatafora J.W."/>
        </authorList>
    </citation>
    <scope>NUCLEOTIDE SEQUENCE [LARGE SCALE GENOMIC DNA]</scope>
    <source>
        <strain evidence="2 3">CBS 120377</strain>
    </source>
</reference>
<dbReference type="GO" id="GO:0035556">
    <property type="term" value="P:intracellular signal transduction"/>
    <property type="evidence" value="ECO:0007669"/>
    <property type="project" value="InterPro"/>
</dbReference>